<dbReference type="PANTHER" id="PTHR13887">
    <property type="entry name" value="GLUTATHIONE S-TRANSFERASE KAPPA"/>
    <property type="match status" value="1"/>
</dbReference>
<evidence type="ECO:0000313" key="3">
    <source>
        <dbReference type="Proteomes" id="UP000225277"/>
    </source>
</evidence>
<evidence type="ECO:0000259" key="1">
    <source>
        <dbReference type="Pfam" id="PF01323"/>
    </source>
</evidence>
<dbReference type="GO" id="GO:0016853">
    <property type="term" value="F:isomerase activity"/>
    <property type="evidence" value="ECO:0007669"/>
    <property type="project" value="UniProtKB-KW"/>
</dbReference>
<dbReference type="SUPFAM" id="SSF52833">
    <property type="entry name" value="Thioredoxin-like"/>
    <property type="match status" value="1"/>
</dbReference>
<dbReference type="InterPro" id="IPR001853">
    <property type="entry name" value="DSBA-like_thioredoxin_dom"/>
</dbReference>
<feature type="domain" description="DSBA-like thioredoxin" evidence="1">
    <location>
        <begin position="6"/>
        <end position="206"/>
    </location>
</feature>
<sequence length="229" mass="25364">MTHYDIKITSDTVCPWCYVGKNRLELAIKEHKANNPNDTFSTEFLAYYLNPEASKSVSKQGYYESKFGVERTKMMQKHMASIGQSVGIAFRYGGQTGNTRDSHRLIQLGKAKGGEAMQKAVVESLFNGYFENEEDITSKDMLLKRGVQAGLDEKEVKEWLDSDKGGEEVDKEVKEAKQRYISGVPHFVINGVAEIEGAEEPATFLRVFKAIKAQGLDAAGSKSSTGNAC</sequence>
<dbReference type="Gene3D" id="3.40.30.10">
    <property type="entry name" value="Glutaredoxin"/>
    <property type="match status" value="1"/>
</dbReference>
<organism evidence="2 3">
    <name type="scientific">Ramularia collo-cygni</name>
    <dbReference type="NCBI Taxonomy" id="112498"/>
    <lineage>
        <taxon>Eukaryota</taxon>
        <taxon>Fungi</taxon>
        <taxon>Dikarya</taxon>
        <taxon>Ascomycota</taxon>
        <taxon>Pezizomycotina</taxon>
        <taxon>Dothideomycetes</taxon>
        <taxon>Dothideomycetidae</taxon>
        <taxon>Mycosphaerellales</taxon>
        <taxon>Mycosphaerellaceae</taxon>
        <taxon>Ramularia</taxon>
    </lineage>
</organism>
<protein>
    <submittedName>
        <fullName evidence="2">Related to dithiol-disulfide isomerase involved in polyketide biosynthesis</fullName>
    </submittedName>
</protein>
<dbReference type="PANTHER" id="PTHR13887:SF41">
    <property type="entry name" value="THIOREDOXIN SUPERFAMILY PROTEIN"/>
    <property type="match status" value="1"/>
</dbReference>
<dbReference type="GeneID" id="35606444"/>
<dbReference type="OrthoDB" id="1930760at2759"/>
<keyword evidence="2" id="KW-0413">Isomerase</keyword>
<accession>A0A2D3VJL7</accession>
<name>A0A2D3VJL7_9PEZI</name>
<evidence type="ECO:0000313" key="2">
    <source>
        <dbReference type="EMBL" id="CZT25757.1"/>
    </source>
</evidence>
<dbReference type="RefSeq" id="XP_023632415.1">
    <property type="nucleotide sequence ID" value="XM_023776647.1"/>
</dbReference>
<keyword evidence="3" id="KW-1185">Reference proteome</keyword>
<reference evidence="2 3" key="1">
    <citation type="submission" date="2016-03" db="EMBL/GenBank/DDBJ databases">
        <authorList>
            <person name="Ploux O."/>
        </authorList>
    </citation>
    <scope>NUCLEOTIDE SEQUENCE [LARGE SCALE GENOMIC DNA]</scope>
    <source>
        <strain evidence="2 3">URUG2</strain>
    </source>
</reference>
<dbReference type="Proteomes" id="UP000225277">
    <property type="component" value="Unassembled WGS sequence"/>
</dbReference>
<gene>
    <name evidence="2" type="ORF">RCC_11426</name>
</gene>
<dbReference type="AlphaFoldDB" id="A0A2D3VJL7"/>
<dbReference type="GO" id="GO:0016491">
    <property type="term" value="F:oxidoreductase activity"/>
    <property type="evidence" value="ECO:0007669"/>
    <property type="project" value="InterPro"/>
</dbReference>
<dbReference type="EMBL" id="FJUY01000030">
    <property type="protein sequence ID" value="CZT25757.1"/>
    <property type="molecule type" value="Genomic_DNA"/>
</dbReference>
<dbReference type="Pfam" id="PF01323">
    <property type="entry name" value="DSBA"/>
    <property type="match status" value="1"/>
</dbReference>
<dbReference type="InterPro" id="IPR036249">
    <property type="entry name" value="Thioredoxin-like_sf"/>
</dbReference>
<dbReference type="CDD" id="cd03024">
    <property type="entry name" value="DsbA_FrnE"/>
    <property type="match status" value="1"/>
</dbReference>
<proteinExistence type="predicted"/>